<protein>
    <submittedName>
        <fullName evidence="1">Uncharacterized protein</fullName>
    </submittedName>
</protein>
<evidence type="ECO:0000313" key="1">
    <source>
        <dbReference type="EMBL" id="KAJ6635558.1"/>
    </source>
</evidence>
<name>A0A9Q0RX47_9DIPT</name>
<dbReference type="EMBL" id="WJQU01000004">
    <property type="protein sequence ID" value="KAJ6635558.1"/>
    <property type="molecule type" value="Genomic_DNA"/>
</dbReference>
<keyword evidence="2" id="KW-1185">Reference proteome</keyword>
<proteinExistence type="predicted"/>
<dbReference type="InterPro" id="IPR019651">
    <property type="entry name" value="Glutamate_DH_NAD-spec"/>
</dbReference>
<sequence length="450" mass="50430">MKNELIAIQPFDCFVAFIEDECFVGIGNFALQIVFIHGSLHVEAVRLQSILSGNGFLLLFIFRSVFFSFIDHSLDVFLAQTTLVICDCDLVFFVRRFLQSGYIQNAVSVNIESDFNLWYATWCWWNARQFEFAQQIVIFDAGLVVGIGGKCLGLFGWNGCVSFDQNAHNATSCFDTQRQGCNIQQEMAACTAAPYATASSGLIDLFNSLPLKKSCNNFWTFGIRVDPPTSTISWMLDLSILASRMAFSTGSMVERNKSAFNSSKRARKSVPSNSESISILAWVEDDRVLFARSHAVRATTKIENQHVAFTNGFFVQTISNGSGCRFIDDTKNVHTGNCSSVFGGLTLRIIEVRGYCNDGIGHSLAQISFGCFLHLGQYHGTNFFWEEGLLLILVSHFDFRFRLKVAHFEWPMFHISLNDGIVEFTANQTFSIEDGVRWIHGNLIFGGITN</sequence>
<dbReference type="Pfam" id="PF10712">
    <property type="entry name" value="NAD-GH"/>
    <property type="match status" value="2"/>
</dbReference>
<accession>A0A9Q0RX47</accession>
<organism evidence="1 2">
    <name type="scientific">Pseudolycoriella hygida</name>
    <dbReference type="NCBI Taxonomy" id="35572"/>
    <lineage>
        <taxon>Eukaryota</taxon>
        <taxon>Metazoa</taxon>
        <taxon>Ecdysozoa</taxon>
        <taxon>Arthropoda</taxon>
        <taxon>Hexapoda</taxon>
        <taxon>Insecta</taxon>
        <taxon>Pterygota</taxon>
        <taxon>Neoptera</taxon>
        <taxon>Endopterygota</taxon>
        <taxon>Diptera</taxon>
        <taxon>Nematocera</taxon>
        <taxon>Sciaroidea</taxon>
        <taxon>Sciaridae</taxon>
        <taxon>Pseudolycoriella</taxon>
    </lineage>
</organism>
<dbReference type="OrthoDB" id="2017405at2759"/>
<comment type="caution">
    <text evidence="1">The sequence shown here is derived from an EMBL/GenBank/DDBJ whole genome shotgun (WGS) entry which is preliminary data.</text>
</comment>
<gene>
    <name evidence="1" type="ORF">Bhyg_14144</name>
</gene>
<reference evidence="1" key="1">
    <citation type="submission" date="2022-07" db="EMBL/GenBank/DDBJ databases">
        <authorList>
            <person name="Trinca V."/>
            <person name="Uliana J.V.C."/>
            <person name="Torres T.T."/>
            <person name="Ward R.J."/>
            <person name="Monesi N."/>
        </authorList>
    </citation>
    <scope>NUCLEOTIDE SEQUENCE</scope>
    <source>
        <strain evidence="1">HSMRA1968</strain>
        <tissue evidence="1">Whole embryos</tissue>
    </source>
</reference>
<dbReference type="Proteomes" id="UP001151699">
    <property type="component" value="Chromosome C"/>
</dbReference>
<dbReference type="AlphaFoldDB" id="A0A9Q0RX47"/>
<evidence type="ECO:0000313" key="2">
    <source>
        <dbReference type="Proteomes" id="UP001151699"/>
    </source>
</evidence>